<gene>
    <name evidence="2" type="ORF">CVT25_012901</name>
</gene>
<dbReference type="OrthoDB" id="2901006at2759"/>
<evidence type="ECO:0000313" key="3">
    <source>
        <dbReference type="Proteomes" id="UP000283269"/>
    </source>
</evidence>
<organism evidence="2 3">
    <name type="scientific">Psilocybe cyanescens</name>
    <dbReference type="NCBI Taxonomy" id="93625"/>
    <lineage>
        <taxon>Eukaryota</taxon>
        <taxon>Fungi</taxon>
        <taxon>Dikarya</taxon>
        <taxon>Basidiomycota</taxon>
        <taxon>Agaricomycotina</taxon>
        <taxon>Agaricomycetes</taxon>
        <taxon>Agaricomycetidae</taxon>
        <taxon>Agaricales</taxon>
        <taxon>Agaricineae</taxon>
        <taxon>Strophariaceae</taxon>
        <taxon>Psilocybe</taxon>
    </lineage>
</organism>
<sequence>MTQGITLFVDDQDPQVQYLCPSIHQHVAGSYYNNTWTTVRNDSCSEGWFQYTFYGTGVHVSTTVAASGASYSVKIDDGEFVSHSGTGAYDSPILSDGKHTITYATGTSLSPPAFDYLAVTAGGSTLLDGRTLAMDDADSSIVYSGSWLNTPVVPTGFDSSISLYRDTVHWTSTVGNSLQLQFEGSSISVLGIATNISSGGNITATYTLDGVTKAQDLPRGTLDTVPMVNLFHADVPPGIHTLIMNITDIQAPAALGIDLITYNATFNSIASVPANASPSFATHNGNSFNVGAKVGIVIGTLVGVVVLASLAYVFGRRYLFRRNSKFPLSDTLESSTKKSPQPYSTW</sequence>
<comment type="caution">
    <text evidence="2">The sequence shown here is derived from an EMBL/GenBank/DDBJ whole genome shotgun (WGS) entry which is preliminary data.</text>
</comment>
<feature type="transmembrane region" description="Helical" evidence="1">
    <location>
        <begin position="294"/>
        <end position="315"/>
    </location>
</feature>
<protein>
    <recommendedName>
        <fullName evidence="4">Transmembrane protein</fullName>
    </recommendedName>
</protein>
<name>A0A409XLQ7_PSICY</name>
<dbReference type="EMBL" id="NHYD01001265">
    <property type="protein sequence ID" value="PPQ91688.1"/>
    <property type="molecule type" value="Genomic_DNA"/>
</dbReference>
<keyword evidence="1" id="KW-0472">Membrane</keyword>
<dbReference type="Gene3D" id="2.60.120.260">
    <property type="entry name" value="Galactose-binding domain-like"/>
    <property type="match status" value="1"/>
</dbReference>
<keyword evidence="1" id="KW-0812">Transmembrane</keyword>
<keyword evidence="3" id="KW-1185">Reference proteome</keyword>
<dbReference type="AlphaFoldDB" id="A0A409XLQ7"/>
<dbReference type="InParanoid" id="A0A409XLQ7"/>
<evidence type="ECO:0008006" key="4">
    <source>
        <dbReference type="Google" id="ProtNLM"/>
    </source>
</evidence>
<proteinExistence type="predicted"/>
<reference evidence="2 3" key="1">
    <citation type="journal article" date="2018" name="Evol. Lett.">
        <title>Horizontal gene cluster transfer increased hallucinogenic mushroom diversity.</title>
        <authorList>
            <person name="Reynolds H.T."/>
            <person name="Vijayakumar V."/>
            <person name="Gluck-Thaler E."/>
            <person name="Korotkin H.B."/>
            <person name="Matheny P.B."/>
            <person name="Slot J.C."/>
        </authorList>
    </citation>
    <scope>NUCLEOTIDE SEQUENCE [LARGE SCALE GENOMIC DNA]</scope>
    <source>
        <strain evidence="2 3">2631</strain>
    </source>
</reference>
<dbReference type="Proteomes" id="UP000283269">
    <property type="component" value="Unassembled WGS sequence"/>
</dbReference>
<evidence type="ECO:0000256" key="1">
    <source>
        <dbReference type="SAM" id="Phobius"/>
    </source>
</evidence>
<keyword evidence="1" id="KW-1133">Transmembrane helix</keyword>
<evidence type="ECO:0000313" key="2">
    <source>
        <dbReference type="EMBL" id="PPQ91688.1"/>
    </source>
</evidence>
<accession>A0A409XLQ7</accession>